<dbReference type="PANTHER" id="PTHR35800">
    <property type="entry name" value="PROTEIN JAG"/>
    <property type="match status" value="1"/>
</dbReference>
<dbReference type="InterPro" id="IPR001374">
    <property type="entry name" value="R3H_dom"/>
</dbReference>
<evidence type="ECO:0000256" key="1">
    <source>
        <dbReference type="ARBA" id="ARBA00022490"/>
    </source>
</evidence>
<feature type="region of interest" description="Jag_N domain" evidence="6">
    <location>
        <begin position="6"/>
        <end position="56"/>
    </location>
</feature>
<dbReference type="NCBIfam" id="NF041568">
    <property type="entry name" value="Jag_EloR"/>
    <property type="match status" value="1"/>
</dbReference>
<dbReference type="GO" id="GO:0071555">
    <property type="term" value="P:cell wall organization"/>
    <property type="evidence" value="ECO:0007669"/>
    <property type="project" value="UniProtKB-KW"/>
</dbReference>
<protein>
    <recommendedName>
        <fullName evidence="6">RNA-binding protein KhpB</fullName>
    </recommendedName>
    <alternativeName>
        <fullName evidence="6">RNA-binding protein EloR</fullName>
    </alternativeName>
</protein>
<gene>
    <name evidence="6" type="primary">khpB</name>
    <name evidence="6" type="synonym">eloR</name>
    <name evidence="8" type="ORF">SAMN05660742_11546</name>
</gene>
<dbReference type="RefSeq" id="WP_091833063.1">
    <property type="nucleotide sequence ID" value="NZ_FNZK01000015.1"/>
</dbReference>
<keyword evidence="5 6" id="KW-0961">Cell wall biogenesis/degradation</keyword>
<evidence type="ECO:0000256" key="3">
    <source>
        <dbReference type="ARBA" id="ARBA00022960"/>
    </source>
</evidence>
<evidence type="ECO:0000313" key="9">
    <source>
        <dbReference type="Proteomes" id="UP000199662"/>
    </source>
</evidence>
<dbReference type="GO" id="GO:0008360">
    <property type="term" value="P:regulation of cell shape"/>
    <property type="evidence" value="ECO:0007669"/>
    <property type="project" value="UniProtKB-KW"/>
</dbReference>
<dbReference type="InterPro" id="IPR034079">
    <property type="entry name" value="R3H_KhpB"/>
</dbReference>
<dbReference type="Gene3D" id="3.30.1370.50">
    <property type="entry name" value="R3H-like domain"/>
    <property type="match status" value="1"/>
</dbReference>
<dbReference type="CDD" id="cd02414">
    <property type="entry name" value="KH-II_Jag"/>
    <property type="match status" value="1"/>
</dbReference>
<dbReference type="EMBL" id="FNZK01000015">
    <property type="protein sequence ID" value="SEJ73221.1"/>
    <property type="molecule type" value="Genomic_DNA"/>
</dbReference>
<dbReference type="SUPFAM" id="SSF82708">
    <property type="entry name" value="R3H domain"/>
    <property type="match status" value="1"/>
</dbReference>
<dbReference type="InterPro" id="IPR015946">
    <property type="entry name" value="KH_dom-like_a/b"/>
</dbReference>
<dbReference type="PANTHER" id="PTHR35800:SF1">
    <property type="entry name" value="RNA-BINDING PROTEIN KHPB"/>
    <property type="match status" value="1"/>
</dbReference>
<dbReference type="SMART" id="SM01245">
    <property type="entry name" value="Jag_N"/>
    <property type="match status" value="1"/>
</dbReference>
<keyword evidence="2 6" id="KW-0694">RNA-binding</keyword>
<dbReference type="InterPro" id="IPR039247">
    <property type="entry name" value="KhpB"/>
</dbReference>
<keyword evidence="9" id="KW-1185">Reference proteome</keyword>
<dbReference type="PROSITE" id="PS51061">
    <property type="entry name" value="R3H"/>
    <property type="match status" value="1"/>
</dbReference>
<reference evidence="8 9" key="1">
    <citation type="submission" date="2016-10" db="EMBL/GenBank/DDBJ databases">
        <authorList>
            <person name="de Groot N.N."/>
        </authorList>
    </citation>
    <scope>NUCLEOTIDE SEQUENCE [LARGE SCALE GENOMIC DNA]</scope>
    <source>
        <strain evidence="8 9">DSM 2179</strain>
    </source>
</reference>
<comment type="subunit">
    <text evidence="6">Forms a complex with KhpA.</text>
</comment>
<comment type="function">
    <text evidence="6">A probable RNA chaperone. Forms a complex with KhpA which binds to cellular RNA and controls its expression. Plays a role in peptidoglycan (PG) homeostasis and cell length regulation.</text>
</comment>
<organism evidence="8 9">
    <name type="scientific">Propionispira arboris</name>
    <dbReference type="NCBI Taxonomy" id="84035"/>
    <lineage>
        <taxon>Bacteria</taxon>
        <taxon>Bacillati</taxon>
        <taxon>Bacillota</taxon>
        <taxon>Negativicutes</taxon>
        <taxon>Selenomonadales</taxon>
        <taxon>Selenomonadaceae</taxon>
        <taxon>Propionispira</taxon>
    </lineage>
</organism>
<dbReference type="Pfam" id="PF13083">
    <property type="entry name" value="KH_KhpA-B"/>
    <property type="match status" value="1"/>
</dbReference>
<comment type="similarity">
    <text evidence="6">Belongs to the KhpB RNA-binding protein family.</text>
</comment>
<dbReference type="Gene3D" id="3.30.30.80">
    <property type="entry name" value="probable RNA-binding protein from clostridium symbiosum atcc 14940"/>
    <property type="match status" value="1"/>
</dbReference>
<dbReference type="Pfam" id="PF01424">
    <property type="entry name" value="R3H"/>
    <property type="match status" value="1"/>
</dbReference>
<dbReference type="GO" id="GO:0005737">
    <property type="term" value="C:cytoplasm"/>
    <property type="evidence" value="ECO:0007669"/>
    <property type="project" value="UniProtKB-SubCell"/>
</dbReference>
<dbReference type="HAMAP" id="MF_00867">
    <property type="entry name" value="KhpB"/>
    <property type="match status" value="1"/>
</dbReference>
<keyword evidence="3 6" id="KW-0133">Cell shape</keyword>
<dbReference type="InterPro" id="IPR032782">
    <property type="entry name" value="KhpB_N"/>
</dbReference>
<dbReference type="GO" id="GO:0003723">
    <property type="term" value="F:RNA binding"/>
    <property type="evidence" value="ECO:0007669"/>
    <property type="project" value="UniProtKB-UniRule"/>
</dbReference>
<evidence type="ECO:0000313" key="8">
    <source>
        <dbReference type="EMBL" id="SEJ73221.1"/>
    </source>
</evidence>
<proteinExistence type="inferred from homology"/>
<dbReference type="GO" id="GO:0009252">
    <property type="term" value="P:peptidoglycan biosynthetic process"/>
    <property type="evidence" value="ECO:0007669"/>
    <property type="project" value="UniProtKB-UniRule"/>
</dbReference>
<dbReference type="InterPro" id="IPR038247">
    <property type="entry name" value="Jag_N_dom_sf"/>
</dbReference>
<sequence>MAAAVEKTGKTIEEALNSALAELNLTKDRVDYEVMVEPTNGFFGLIGAKLAKVKVTVKKLTPVEVALDFLHKIFSSMKLAVEIQQAAKEEHYIFNLKGNDLGILIGKHGQTLDALQYLTNLAANRDLSEEKIRIIIDVEDYRKRREETLCRLAMRLADKVRRSGEKIVLEPMNRHERKIIHTALQDNNRIMTYSDGEEPYRKVVIAVRNN</sequence>
<comment type="subcellular location">
    <subcellularLocation>
        <location evidence="6">Cytoplasm</location>
    </subcellularLocation>
</comment>
<evidence type="ECO:0000256" key="2">
    <source>
        <dbReference type="ARBA" id="ARBA00022884"/>
    </source>
</evidence>
<dbReference type="SMART" id="SM00393">
    <property type="entry name" value="R3H"/>
    <property type="match status" value="1"/>
</dbReference>
<dbReference type="Gene3D" id="3.30.300.20">
    <property type="match status" value="1"/>
</dbReference>
<accession>A0A1H7B5Y7</accession>
<keyword evidence="1 6" id="KW-0963">Cytoplasm</keyword>
<name>A0A1H7B5Y7_9FIRM</name>
<keyword evidence="4 6" id="KW-0143">Chaperone</keyword>
<dbReference type="InterPro" id="IPR038008">
    <property type="entry name" value="Jag_KH"/>
</dbReference>
<evidence type="ECO:0000256" key="4">
    <source>
        <dbReference type="ARBA" id="ARBA00023186"/>
    </source>
</evidence>
<dbReference type="InterPro" id="IPR036867">
    <property type="entry name" value="R3H_dom_sf"/>
</dbReference>
<feature type="domain" description="R3H" evidence="7">
    <location>
        <begin position="143"/>
        <end position="209"/>
    </location>
</feature>
<evidence type="ECO:0000259" key="7">
    <source>
        <dbReference type="PROSITE" id="PS51061"/>
    </source>
</evidence>
<dbReference type="CDD" id="cd02644">
    <property type="entry name" value="R3H_jag"/>
    <property type="match status" value="1"/>
</dbReference>
<evidence type="ECO:0000256" key="5">
    <source>
        <dbReference type="ARBA" id="ARBA00023316"/>
    </source>
</evidence>
<dbReference type="Pfam" id="PF14804">
    <property type="entry name" value="Jag_N"/>
    <property type="match status" value="1"/>
</dbReference>
<comment type="domain">
    <text evidence="6">Has an N-terminal Jag-N domain and 2 RNA-binding domains (KH and R3H).</text>
</comment>
<dbReference type="AlphaFoldDB" id="A0A1H7B5Y7"/>
<dbReference type="Proteomes" id="UP000199662">
    <property type="component" value="Unassembled WGS sequence"/>
</dbReference>
<evidence type="ECO:0000256" key="6">
    <source>
        <dbReference type="HAMAP-Rule" id="MF_00867"/>
    </source>
</evidence>
<dbReference type="STRING" id="84035.SAMN05660742_11546"/>